<dbReference type="PROSITE" id="PS50294">
    <property type="entry name" value="WD_REPEATS_REGION"/>
    <property type="match status" value="1"/>
</dbReference>
<keyword evidence="3" id="KW-0677">Repeat</keyword>
<feature type="domain" description="CDC20/Fizzy WD40" evidence="6">
    <location>
        <begin position="394"/>
        <end position="685"/>
    </location>
</feature>
<dbReference type="GO" id="GO:0031145">
    <property type="term" value="P:anaphase-promoting complex-dependent catabolic process"/>
    <property type="evidence" value="ECO:0007669"/>
    <property type="project" value="TreeGrafter"/>
</dbReference>
<dbReference type="STRING" id="29833.A0A1E5R704"/>
<comment type="similarity">
    <text evidence="1">Belongs to the WD repeat CDC20/Fizzy family.</text>
</comment>
<dbReference type="InterPro" id="IPR036322">
    <property type="entry name" value="WD40_repeat_dom_sf"/>
</dbReference>
<evidence type="ECO:0000256" key="2">
    <source>
        <dbReference type="ARBA" id="ARBA00022574"/>
    </source>
</evidence>
<dbReference type="PANTHER" id="PTHR19918">
    <property type="entry name" value="CELL DIVISION CYCLE 20 CDC20 FIZZY -RELATED"/>
    <property type="match status" value="1"/>
</dbReference>
<keyword evidence="4" id="KW-0131">Cell cycle</keyword>
<dbReference type="OrthoDB" id="3971552at2759"/>
<dbReference type="GO" id="GO:0005680">
    <property type="term" value="C:anaphase-promoting complex"/>
    <property type="evidence" value="ECO:0007669"/>
    <property type="project" value="TreeGrafter"/>
</dbReference>
<evidence type="ECO:0000256" key="3">
    <source>
        <dbReference type="ARBA" id="ARBA00022737"/>
    </source>
</evidence>
<dbReference type="Gene3D" id="2.130.10.10">
    <property type="entry name" value="YVTN repeat-like/Quinoprotein amine dehydrogenase"/>
    <property type="match status" value="1"/>
</dbReference>
<accession>A0A1E5R704</accession>
<dbReference type="EMBL" id="LPNN01000009">
    <property type="protein sequence ID" value="OEJ82687.1"/>
    <property type="molecule type" value="Genomic_DNA"/>
</dbReference>
<name>A0A1E5R704_HANUV</name>
<feature type="repeat" description="WD" evidence="5">
    <location>
        <begin position="524"/>
        <end position="556"/>
    </location>
</feature>
<dbReference type="PANTHER" id="PTHR19918:SF1">
    <property type="entry name" value="FIZZY-RELATED PROTEIN HOMOLOG"/>
    <property type="match status" value="1"/>
</dbReference>
<protein>
    <submittedName>
        <fullName evidence="7">APC/C activator protein CDH1</fullName>
    </submittedName>
</protein>
<evidence type="ECO:0000313" key="8">
    <source>
        <dbReference type="Proteomes" id="UP000095358"/>
    </source>
</evidence>
<dbReference type="InterPro" id="IPR015943">
    <property type="entry name" value="WD40/YVTN_repeat-like_dom_sf"/>
</dbReference>
<gene>
    <name evidence="7" type="ORF">AWRI3580_g3791</name>
</gene>
<dbReference type="Pfam" id="PF24807">
    <property type="entry name" value="WD40_CDC20-Fz"/>
    <property type="match status" value="1"/>
</dbReference>
<dbReference type="InterPro" id="IPR019775">
    <property type="entry name" value="WD40_repeat_CS"/>
</dbReference>
<evidence type="ECO:0000256" key="5">
    <source>
        <dbReference type="PROSITE-ProRule" id="PRU00221"/>
    </source>
</evidence>
<sequence length="728" mass="82232">MPSENIFNTGLLTPKKNSKISRFTTDNDDIKHLHTPKVSPEKELKNNDEAFSNTSIPNAKTIKTLVFDEMDKDVAEKHNTNYLISPRKSPNKREKASLTNEEVTLEKDVVHTPLKKTKNNKQLSPFKSPTKKNIIYNDRFLPSKTGLNSETVKSLRTVVKKQEISADRLSFSPNKSLFPRNSAEKSLTLESEVEHEETMLNEDEISSEFYTEHFVELQKQKQKNQVYDVLLKNEIFGSEIDSTKKKGASNISLINNSVNSSPQKDKSLSEKLVLPIHSPDSNMNPLNELDNASDEFASNQKPLKRLGLLSFEADEKREEKQKKFNSELYEKYLNSSKKDGLCTSKLTSLVNSPEKSKLKTIRNNIVELRKDSQDLLKKPMNKIREIPKVPYRVLDAPGLTDDFYLNLIDWSKKDWLGVVLDKKCFLTHESDGAVVQLADLTEEESVYHSSIKWSNTGEHIALGLSNGITEVYDIETCQPIRTFTGHTDRVGSIAWNNHILTTGSRDSKILHRDLRAPEQFISSLQLHMQEVCGLAWNINENKLASGGNDNSVFVYDNVNPKPTHKINEHTAAVKALAWSPHTRGVLATGGGSADKRLKIWNINNSTKIKEVDTGSQICNIIWSELTNEIITSHGFSRFHLTCWDYETLSPIAILKGHTFRVLHLALSSDGTTVVSGAGDETLRFWKLFEKQATKSTLSSRPKSAVDIKNKTRALNKTDQIANSLKFLR</sequence>
<evidence type="ECO:0000313" key="7">
    <source>
        <dbReference type="EMBL" id="OEJ82687.1"/>
    </source>
</evidence>
<proteinExistence type="inferred from homology"/>
<evidence type="ECO:0000256" key="1">
    <source>
        <dbReference type="ARBA" id="ARBA00006445"/>
    </source>
</evidence>
<keyword evidence="2 5" id="KW-0853">WD repeat</keyword>
<organism evidence="7 8">
    <name type="scientific">Hanseniaspora uvarum</name>
    <name type="common">Yeast</name>
    <name type="synonym">Kloeckera apiculata</name>
    <dbReference type="NCBI Taxonomy" id="29833"/>
    <lineage>
        <taxon>Eukaryota</taxon>
        <taxon>Fungi</taxon>
        <taxon>Dikarya</taxon>
        <taxon>Ascomycota</taxon>
        <taxon>Saccharomycotina</taxon>
        <taxon>Saccharomycetes</taxon>
        <taxon>Saccharomycodales</taxon>
        <taxon>Saccharomycodaceae</taxon>
        <taxon>Hanseniaspora</taxon>
    </lineage>
</organism>
<dbReference type="InterPro" id="IPR033010">
    <property type="entry name" value="Cdc20/Fizzy"/>
</dbReference>
<dbReference type="GO" id="GO:1905786">
    <property type="term" value="P:positive regulation of anaphase-promoting complex-dependent catabolic process"/>
    <property type="evidence" value="ECO:0007669"/>
    <property type="project" value="TreeGrafter"/>
</dbReference>
<dbReference type="PROSITE" id="PS50082">
    <property type="entry name" value="WD_REPEATS_2"/>
    <property type="match status" value="3"/>
</dbReference>
<dbReference type="GO" id="GO:0010997">
    <property type="term" value="F:anaphase-promoting complex binding"/>
    <property type="evidence" value="ECO:0007669"/>
    <property type="project" value="InterPro"/>
</dbReference>
<dbReference type="PROSITE" id="PS00678">
    <property type="entry name" value="WD_REPEATS_1"/>
    <property type="match status" value="1"/>
</dbReference>
<keyword evidence="8" id="KW-1185">Reference proteome</keyword>
<dbReference type="Proteomes" id="UP000095358">
    <property type="component" value="Unassembled WGS sequence"/>
</dbReference>
<feature type="repeat" description="WD" evidence="5">
    <location>
        <begin position="566"/>
        <end position="610"/>
    </location>
</feature>
<dbReference type="InterPro" id="IPR001680">
    <property type="entry name" value="WD40_rpt"/>
</dbReference>
<reference evidence="8" key="1">
    <citation type="journal article" date="2016" name="Genome Announc.">
        <title>Genome sequences of three species of Hanseniaspora isolated from spontaneous wine fermentations.</title>
        <authorList>
            <person name="Sternes P.R."/>
            <person name="Lee D."/>
            <person name="Kutyna D.R."/>
            <person name="Borneman A.R."/>
        </authorList>
    </citation>
    <scope>NUCLEOTIDE SEQUENCE [LARGE SCALE GENOMIC DNA]</scope>
    <source>
        <strain evidence="8">AWRI3580</strain>
    </source>
</reference>
<dbReference type="SMART" id="SM00320">
    <property type="entry name" value="WD40"/>
    <property type="match status" value="5"/>
</dbReference>
<evidence type="ECO:0000259" key="6">
    <source>
        <dbReference type="Pfam" id="PF24807"/>
    </source>
</evidence>
<dbReference type="CDD" id="cd00200">
    <property type="entry name" value="WD40"/>
    <property type="match status" value="1"/>
</dbReference>
<dbReference type="AlphaFoldDB" id="A0A1E5R704"/>
<dbReference type="SUPFAM" id="SSF50978">
    <property type="entry name" value="WD40 repeat-like"/>
    <property type="match status" value="1"/>
</dbReference>
<dbReference type="InterPro" id="IPR056150">
    <property type="entry name" value="WD40_CDC20-Fz"/>
</dbReference>
<evidence type="ECO:0000256" key="4">
    <source>
        <dbReference type="ARBA" id="ARBA00023306"/>
    </source>
</evidence>
<comment type="caution">
    <text evidence="7">The sequence shown here is derived from an EMBL/GenBank/DDBJ whole genome shotgun (WGS) entry which is preliminary data.</text>
</comment>
<dbReference type="VEuPathDB" id="FungiDB:AWRI3580_g3791"/>
<dbReference type="GO" id="GO:1990757">
    <property type="term" value="F:ubiquitin ligase activator activity"/>
    <property type="evidence" value="ECO:0007669"/>
    <property type="project" value="TreeGrafter"/>
</dbReference>
<feature type="repeat" description="WD" evidence="5">
    <location>
        <begin position="654"/>
        <end position="695"/>
    </location>
</feature>